<dbReference type="EMBL" id="JBIBDZ010000001">
    <property type="protein sequence ID" value="MFF5917305.1"/>
    <property type="molecule type" value="Genomic_DNA"/>
</dbReference>
<keyword evidence="2" id="KW-1133">Transmembrane helix</keyword>
<name>A0ABW6XIK0_9ACTN</name>
<keyword evidence="2" id="KW-0812">Transmembrane</keyword>
<keyword evidence="4" id="KW-1185">Reference proteome</keyword>
<comment type="caution">
    <text evidence="3">The sequence shown here is derived from an EMBL/GenBank/DDBJ whole genome shotgun (WGS) entry which is preliminary data.</text>
</comment>
<feature type="transmembrane region" description="Helical" evidence="2">
    <location>
        <begin position="60"/>
        <end position="81"/>
    </location>
</feature>
<dbReference type="Proteomes" id="UP001602370">
    <property type="component" value="Unassembled WGS sequence"/>
</dbReference>
<reference evidence="3 4" key="1">
    <citation type="submission" date="2024-10" db="EMBL/GenBank/DDBJ databases">
        <title>The Natural Products Discovery Center: Release of the First 8490 Sequenced Strains for Exploring Actinobacteria Biosynthetic Diversity.</title>
        <authorList>
            <person name="Kalkreuter E."/>
            <person name="Kautsar S.A."/>
            <person name="Yang D."/>
            <person name="Bader C.D."/>
            <person name="Teijaro C.N."/>
            <person name="Fluegel L."/>
            <person name="Davis C.M."/>
            <person name="Simpson J.R."/>
            <person name="Lauterbach L."/>
            <person name="Steele A.D."/>
            <person name="Gui C."/>
            <person name="Meng S."/>
            <person name="Li G."/>
            <person name="Viehrig K."/>
            <person name="Ye F."/>
            <person name="Su P."/>
            <person name="Kiefer A.F."/>
            <person name="Nichols A."/>
            <person name="Cepeda A.J."/>
            <person name="Yan W."/>
            <person name="Fan B."/>
            <person name="Jiang Y."/>
            <person name="Adhikari A."/>
            <person name="Zheng C.-J."/>
            <person name="Schuster L."/>
            <person name="Cowan T.M."/>
            <person name="Smanski M.J."/>
            <person name="Chevrette M.G."/>
            <person name="De Carvalho L.P.S."/>
            <person name="Shen B."/>
        </authorList>
    </citation>
    <scope>NUCLEOTIDE SEQUENCE [LARGE SCALE GENOMIC DNA]</scope>
    <source>
        <strain evidence="3 4">NPDC012605</strain>
    </source>
</reference>
<feature type="compositionally biased region" description="Polar residues" evidence="1">
    <location>
        <begin position="95"/>
        <end position="106"/>
    </location>
</feature>
<organism evidence="3 4">
    <name type="scientific">Streptomyces flavochromogenes</name>
    <dbReference type="NCBI Taxonomy" id="68199"/>
    <lineage>
        <taxon>Bacteria</taxon>
        <taxon>Bacillati</taxon>
        <taxon>Actinomycetota</taxon>
        <taxon>Actinomycetes</taxon>
        <taxon>Kitasatosporales</taxon>
        <taxon>Streptomycetaceae</taxon>
        <taxon>Streptomyces</taxon>
    </lineage>
</organism>
<evidence type="ECO:0000256" key="1">
    <source>
        <dbReference type="SAM" id="MobiDB-lite"/>
    </source>
</evidence>
<feature type="region of interest" description="Disordered" evidence="1">
    <location>
        <begin position="1"/>
        <end position="33"/>
    </location>
</feature>
<protein>
    <recommendedName>
        <fullName evidence="5">Serine/threonine protein kinase</fullName>
    </recommendedName>
</protein>
<gene>
    <name evidence="3" type="ORF">ACFY8C_03000</name>
</gene>
<keyword evidence="2" id="KW-0472">Membrane</keyword>
<proteinExistence type="predicted"/>
<evidence type="ECO:0000313" key="3">
    <source>
        <dbReference type="EMBL" id="MFF5917305.1"/>
    </source>
</evidence>
<dbReference type="RefSeq" id="WP_030321749.1">
    <property type="nucleotide sequence ID" value="NZ_JBIBDZ010000001.1"/>
</dbReference>
<evidence type="ECO:0000313" key="4">
    <source>
        <dbReference type="Proteomes" id="UP001602370"/>
    </source>
</evidence>
<accession>A0ABW6XIK0</accession>
<feature type="compositionally biased region" description="Gly residues" evidence="1">
    <location>
        <begin position="24"/>
        <end position="33"/>
    </location>
</feature>
<evidence type="ECO:0008006" key="5">
    <source>
        <dbReference type="Google" id="ProtNLM"/>
    </source>
</evidence>
<feature type="region of interest" description="Disordered" evidence="1">
    <location>
        <begin position="86"/>
        <end position="150"/>
    </location>
</feature>
<evidence type="ECO:0000256" key="2">
    <source>
        <dbReference type="SAM" id="Phobius"/>
    </source>
</evidence>
<sequence>MNSEEPRQGQGWPAPPGHPPAGPANGGHEGYGDGYGGGYGGGYGAPPPIVVTRASSHRGAWIGAGATLVAAVIGVVGTYLVSTGNDAGPTPPQAQTPVTSSATPSGAETGDDTTVDSAQSPEPTPSQETSTPPAKQTSAAPPAKPGGTEEWKGALVITYTDDKDLDSAPPVESEIRAENDFSVYPFGGHMLRPGDDVKALVWKDSTNKTPSYEDCARDIDTLGTSTETELKTGMVVCAATNDGRLARLTVKELAGLASDTRAVFDVVVWSR</sequence>
<feature type="compositionally biased region" description="Pro residues" evidence="1">
    <location>
        <begin position="13"/>
        <end position="22"/>
    </location>
</feature>
<feature type="compositionally biased region" description="Low complexity" evidence="1">
    <location>
        <begin position="119"/>
        <end position="133"/>
    </location>
</feature>